<dbReference type="Proteomes" id="UP000191200">
    <property type="component" value="Chromosome"/>
</dbReference>
<dbReference type="SUPFAM" id="SSF53244">
    <property type="entry name" value="MurD-like peptide ligases, peptide-binding domain"/>
    <property type="match status" value="1"/>
</dbReference>
<keyword evidence="3" id="KW-0067">ATP-binding</keyword>
<evidence type="ECO:0000259" key="5">
    <source>
        <dbReference type="Pfam" id="PF02875"/>
    </source>
</evidence>
<evidence type="ECO:0000256" key="1">
    <source>
        <dbReference type="ARBA" id="ARBA00004752"/>
    </source>
</evidence>
<feature type="domain" description="Mur ligase central" evidence="6">
    <location>
        <begin position="121"/>
        <end position="326"/>
    </location>
</feature>
<dbReference type="InterPro" id="IPR036565">
    <property type="entry name" value="Mur-like_cat_sf"/>
</dbReference>
<dbReference type="SUPFAM" id="SSF63418">
    <property type="entry name" value="MurE/MurF N-terminal domain"/>
    <property type="match status" value="1"/>
</dbReference>
<dbReference type="InterPro" id="IPR005761">
    <property type="entry name" value="UDP-N-AcMur-Glu-dNH2Pim_ligase"/>
</dbReference>
<evidence type="ECO:0000256" key="2">
    <source>
        <dbReference type="ARBA" id="ARBA00005898"/>
    </source>
</evidence>
<dbReference type="Pfam" id="PF02875">
    <property type="entry name" value="Mur_ligase_C"/>
    <property type="match status" value="1"/>
</dbReference>
<keyword evidence="3" id="KW-0460">Magnesium</keyword>
<dbReference type="STRING" id="519472.BHY08_05245"/>
<keyword evidence="3 4" id="KW-0133">Cell shape</keyword>
<dbReference type="InterPro" id="IPR036615">
    <property type="entry name" value="Mur_ligase_C_dom_sf"/>
</dbReference>
<dbReference type="Pfam" id="PF08245">
    <property type="entry name" value="Mur_ligase_M"/>
    <property type="match status" value="1"/>
</dbReference>
<comment type="function">
    <text evidence="3">Catalyzes the addition of an amino acid to the nucleotide precursor UDP-N-acetylmuramoyl-L-alanyl-D-glutamate (UMAG) in the biosynthesis of bacterial cell-wall peptidoglycan.</text>
</comment>
<dbReference type="GO" id="GO:0008360">
    <property type="term" value="P:regulation of cell shape"/>
    <property type="evidence" value="ECO:0007669"/>
    <property type="project" value="UniProtKB-KW"/>
</dbReference>
<feature type="binding site" evidence="3">
    <location>
        <position position="201"/>
    </location>
    <ligand>
        <name>UDP-N-acetyl-alpha-D-muramoyl-L-alanyl-D-glutamate</name>
        <dbReference type="ChEBI" id="CHEBI:83900"/>
    </ligand>
</feature>
<comment type="cofactor">
    <cofactor evidence="3">
        <name>Mg(2+)</name>
        <dbReference type="ChEBI" id="CHEBI:18420"/>
    </cofactor>
</comment>
<dbReference type="InterPro" id="IPR004101">
    <property type="entry name" value="Mur_ligase_C"/>
</dbReference>
<comment type="pathway">
    <text evidence="1 3 4">Cell wall biogenesis; peptidoglycan biosynthesis.</text>
</comment>
<dbReference type="NCBIfam" id="TIGR01085">
    <property type="entry name" value="murE"/>
    <property type="match status" value="1"/>
</dbReference>
<dbReference type="RefSeq" id="WP_071456874.1">
    <property type="nucleotide sequence ID" value="NZ_CP017267.1"/>
</dbReference>
<evidence type="ECO:0000313" key="7">
    <source>
        <dbReference type="EMBL" id="APB31282.1"/>
    </source>
</evidence>
<evidence type="ECO:0000256" key="3">
    <source>
        <dbReference type="HAMAP-Rule" id="MF_00208"/>
    </source>
</evidence>
<evidence type="ECO:0000259" key="6">
    <source>
        <dbReference type="Pfam" id="PF08245"/>
    </source>
</evidence>
<keyword evidence="8" id="KW-1185">Reference proteome</keyword>
<protein>
    <recommendedName>
        <fullName evidence="3">UDP-N-acetylmuramyl-tripeptide synthetase</fullName>
        <ecNumber evidence="3">6.3.2.-</ecNumber>
    </recommendedName>
    <alternativeName>
        <fullName evidence="3">UDP-MurNAc-tripeptide synthetase</fullName>
    </alternativeName>
</protein>
<comment type="caution">
    <text evidence="3">Lacks conserved residue(s) required for the propagation of feature annotation.</text>
</comment>
<keyword evidence="3 4" id="KW-0961">Cell wall biogenesis/degradation</keyword>
<feature type="binding site" evidence="3">
    <location>
        <begin position="122"/>
        <end position="128"/>
    </location>
    <ligand>
        <name>ATP</name>
        <dbReference type="ChEBI" id="CHEBI:30616"/>
    </ligand>
</feature>
<dbReference type="GO" id="GO:0051301">
    <property type="term" value="P:cell division"/>
    <property type="evidence" value="ECO:0007669"/>
    <property type="project" value="UniProtKB-KW"/>
</dbReference>
<dbReference type="GO" id="GO:0009252">
    <property type="term" value="P:peptidoglycan biosynthetic process"/>
    <property type="evidence" value="ECO:0007669"/>
    <property type="project" value="UniProtKB-UniRule"/>
</dbReference>
<dbReference type="GO" id="GO:0005524">
    <property type="term" value="F:ATP binding"/>
    <property type="evidence" value="ECO:0007669"/>
    <property type="project" value="UniProtKB-UniRule"/>
</dbReference>
<comment type="similarity">
    <text evidence="2 3">Belongs to the MurCDEF family. MurE subfamily.</text>
</comment>
<dbReference type="InterPro" id="IPR013221">
    <property type="entry name" value="Mur_ligase_cen"/>
</dbReference>
<dbReference type="PANTHER" id="PTHR23135">
    <property type="entry name" value="MUR LIGASE FAMILY MEMBER"/>
    <property type="match status" value="1"/>
</dbReference>
<dbReference type="PANTHER" id="PTHR23135:SF4">
    <property type="entry name" value="UDP-N-ACETYLMURAMOYL-L-ALANYL-D-GLUTAMATE--2,6-DIAMINOPIMELATE LIGASE MURE HOMOLOG, CHLOROPLASTIC"/>
    <property type="match status" value="1"/>
</dbReference>
<dbReference type="Gene3D" id="3.90.190.20">
    <property type="entry name" value="Mur ligase, C-terminal domain"/>
    <property type="match status" value="1"/>
</dbReference>
<feature type="domain" description="Mur ligase C-terminal" evidence="5">
    <location>
        <begin position="347"/>
        <end position="475"/>
    </location>
</feature>
<comment type="subcellular location">
    <subcellularLocation>
        <location evidence="3 4">Cytoplasm</location>
    </subcellularLocation>
</comment>
<feature type="binding site" evidence="3">
    <location>
        <position position="193"/>
    </location>
    <ligand>
        <name>UDP-N-acetyl-alpha-D-muramoyl-L-alanyl-D-glutamate</name>
        <dbReference type="ChEBI" id="CHEBI:83900"/>
    </ligand>
</feature>
<keyword evidence="3 4" id="KW-0132">Cell division</keyword>
<dbReference type="EMBL" id="CP017267">
    <property type="protein sequence ID" value="APB31282.1"/>
    <property type="molecule type" value="Genomic_DNA"/>
</dbReference>
<dbReference type="HAMAP" id="MF_00208">
    <property type="entry name" value="MurE"/>
    <property type="match status" value="1"/>
</dbReference>
<dbReference type="InterPro" id="IPR035911">
    <property type="entry name" value="MurE/MurF_N"/>
</dbReference>
<feature type="modified residue" description="N6-carboxylysine" evidence="3">
    <location>
        <position position="235"/>
    </location>
</feature>
<dbReference type="KEGG" id="vte:BHY08_05245"/>
<gene>
    <name evidence="3" type="primary">murE</name>
    <name evidence="7" type="ORF">BHY08_05245</name>
</gene>
<evidence type="ECO:0000313" key="8">
    <source>
        <dbReference type="Proteomes" id="UP000191200"/>
    </source>
</evidence>
<keyword evidence="3 7" id="KW-0436">Ligase</keyword>
<organism evidence="7 8">
    <name type="scientific">Vagococcus teuberi</name>
    <dbReference type="NCBI Taxonomy" id="519472"/>
    <lineage>
        <taxon>Bacteria</taxon>
        <taxon>Bacillati</taxon>
        <taxon>Bacillota</taxon>
        <taxon>Bacilli</taxon>
        <taxon>Lactobacillales</taxon>
        <taxon>Enterococcaceae</taxon>
        <taxon>Vagococcus</taxon>
    </lineage>
</organism>
<dbReference type="Gene3D" id="3.40.1390.10">
    <property type="entry name" value="MurE/MurF, N-terminal domain"/>
    <property type="match status" value="1"/>
</dbReference>
<accession>A0A1J0A5U1</accession>
<dbReference type="Gene3D" id="3.40.1190.10">
    <property type="entry name" value="Mur-like, catalytic domain"/>
    <property type="match status" value="1"/>
</dbReference>
<keyword evidence="3 4" id="KW-0131">Cell cycle</keyword>
<dbReference type="NCBIfam" id="NF010628">
    <property type="entry name" value="PRK14022.1"/>
    <property type="match status" value="1"/>
</dbReference>
<dbReference type="SUPFAM" id="SSF53623">
    <property type="entry name" value="MurD-like peptide ligases, catalytic domain"/>
    <property type="match status" value="1"/>
</dbReference>
<feature type="binding site" evidence="3">
    <location>
        <position position="45"/>
    </location>
    <ligand>
        <name>UDP-N-acetyl-alpha-D-muramoyl-L-alanyl-D-glutamate</name>
        <dbReference type="ChEBI" id="CHEBI:83900"/>
    </ligand>
</feature>
<keyword evidence="3 4" id="KW-0573">Peptidoglycan synthesis</keyword>
<dbReference type="GO" id="GO:0005737">
    <property type="term" value="C:cytoplasm"/>
    <property type="evidence" value="ECO:0007669"/>
    <property type="project" value="UniProtKB-SubCell"/>
</dbReference>
<dbReference type="GO" id="GO:0071555">
    <property type="term" value="P:cell wall organization"/>
    <property type="evidence" value="ECO:0007669"/>
    <property type="project" value="UniProtKB-KW"/>
</dbReference>
<dbReference type="AlphaFoldDB" id="A0A1J0A5U1"/>
<proteinExistence type="inferred from homology"/>
<dbReference type="OrthoDB" id="9800958at2"/>
<keyword evidence="3" id="KW-0547">Nucleotide-binding</keyword>
<name>A0A1J0A5U1_9ENTE</name>
<reference evidence="7 8" key="1">
    <citation type="submission" date="2016-09" db="EMBL/GenBank/DDBJ databases">
        <title>Vagococcus teuberi sp. nov., isolated from the Malian artisanal sour milk fene.</title>
        <authorList>
            <person name="Wullschleger S."/>
            <person name="Seifert C."/>
            <person name="Baumgartner S."/>
            <person name="Lacroix C."/>
            <person name="Bonfoh B."/>
            <person name="Stevens M.J."/>
            <person name="Meile L."/>
        </authorList>
    </citation>
    <scope>NUCLEOTIDE SEQUENCE [LARGE SCALE GENOMIC DNA]</scope>
    <source>
        <strain evidence="7 8">DSM 21459</strain>
    </source>
</reference>
<dbReference type="UniPathway" id="UPA00219"/>
<dbReference type="GO" id="GO:0016881">
    <property type="term" value="F:acid-amino acid ligase activity"/>
    <property type="evidence" value="ECO:0007669"/>
    <property type="project" value="UniProtKB-UniRule"/>
</dbReference>
<evidence type="ECO:0000256" key="4">
    <source>
        <dbReference type="RuleBase" id="RU004135"/>
    </source>
</evidence>
<feature type="binding site" evidence="3">
    <location>
        <begin position="166"/>
        <end position="167"/>
    </location>
    <ligand>
        <name>UDP-N-acetyl-alpha-D-muramoyl-L-alanyl-D-glutamate</name>
        <dbReference type="ChEBI" id="CHEBI:83900"/>
    </ligand>
</feature>
<sequence length="502" mass="56908">MTISLQQIEQLLKENKLLKEFTHENSWHYDLPIENKTLTHLSYDSRNVTSETLFFCKGASFKEEYLMSALTEGLQIYVSEIPFDVDAHLGIIVTDIRKAMAILSMAFYDYPQSKLKLVAFTGTKGKTTSAYFLKYMLDEYNNQKTAMFSTMNSTLDGKTYFKSHLTTPESLDLYRMMNEAVTNGMTHLVMEVSSQAYKLNRVYQLTFDIGIFLNISPDHISPIEHPTFDDYYYCKRQLIHHSKQFIVNLDTRNVQLILEEAQNSQIPTVTYSATNKQANYHWEKGSTSTSFEVKSNQDSLNLCATYELGLMGDFNKDNALASIIAARLLDVPIETCQKGLKKATVPGRMEQLIQKNGSKVYIDYAHNKVSLTNLLSFAKQEHHDGRIITVIGSTGDKAISRRKDFGEVLNDYTDVAILTSDDPGNEHPHDIAKEISRYIVNDSVEQHIELDRETAIKKALSMATSQDTVIIAGKGRDLYQKIAGEDVAYAGDFTIAERTINE</sequence>
<dbReference type="GO" id="GO:0000287">
    <property type="term" value="F:magnesium ion binding"/>
    <property type="evidence" value="ECO:0007669"/>
    <property type="project" value="UniProtKB-UniRule"/>
</dbReference>
<dbReference type="EC" id="6.3.2.-" evidence="3"/>
<keyword evidence="3" id="KW-0963">Cytoplasm</keyword>
<comment type="PTM">
    <text evidence="3">Carboxylation is probably crucial for Mg(2+) binding and, consequently, for the gamma-phosphate positioning of ATP.</text>
</comment>